<dbReference type="EMBL" id="FOAF01000003">
    <property type="protein sequence ID" value="SEL71902.1"/>
    <property type="molecule type" value="Genomic_DNA"/>
</dbReference>
<feature type="domain" description="ABC3 transporter permease C-terminal" evidence="7">
    <location>
        <begin position="677"/>
        <end position="789"/>
    </location>
</feature>
<feature type="transmembrane region" description="Helical" evidence="6">
    <location>
        <begin position="760"/>
        <end position="783"/>
    </location>
</feature>
<keyword evidence="3 6" id="KW-0812">Transmembrane</keyword>
<comment type="subcellular location">
    <subcellularLocation>
        <location evidence="1">Cell membrane</location>
        <topology evidence="1">Multi-pass membrane protein</topology>
    </subcellularLocation>
</comment>
<dbReference type="Proteomes" id="UP000199421">
    <property type="component" value="Unassembled WGS sequence"/>
</dbReference>
<keyword evidence="2" id="KW-1003">Cell membrane</keyword>
<keyword evidence="10" id="KW-1185">Reference proteome</keyword>
<feature type="domain" description="MacB-like periplasmic core" evidence="8">
    <location>
        <begin position="4"/>
        <end position="232"/>
    </location>
</feature>
<protein>
    <submittedName>
        <fullName evidence="9">Putative ABC transport system permease protein</fullName>
    </submittedName>
</protein>
<evidence type="ECO:0000256" key="6">
    <source>
        <dbReference type="SAM" id="Phobius"/>
    </source>
</evidence>
<dbReference type="InterPro" id="IPR050250">
    <property type="entry name" value="Macrolide_Exporter_MacB"/>
</dbReference>
<feature type="transmembrane region" description="Helical" evidence="6">
    <location>
        <begin position="7"/>
        <end position="25"/>
    </location>
</feature>
<organism evidence="9 10">
    <name type="scientific">Olivibacter domesticus</name>
    <name type="common">Pseudosphingobacterium domesticum</name>
    <dbReference type="NCBI Taxonomy" id="407022"/>
    <lineage>
        <taxon>Bacteria</taxon>
        <taxon>Pseudomonadati</taxon>
        <taxon>Bacteroidota</taxon>
        <taxon>Sphingobacteriia</taxon>
        <taxon>Sphingobacteriales</taxon>
        <taxon>Sphingobacteriaceae</taxon>
        <taxon>Olivibacter</taxon>
    </lineage>
</organism>
<keyword evidence="5 6" id="KW-0472">Membrane</keyword>
<proteinExistence type="predicted"/>
<reference evidence="10" key="1">
    <citation type="submission" date="2016-10" db="EMBL/GenBank/DDBJ databases">
        <authorList>
            <person name="Varghese N."/>
            <person name="Submissions S."/>
        </authorList>
    </citation>
    <scope>NUCLEOTIDE SEQUENCE [LARGE SCALE GENOMIC DNA]</scope>
    <source>
        <strain evidence="10">DSM 18733</strain>
    </source>
</reference>
<evidence type="ECO:0000256" key="3">
    <source>
        <dbReference type="ARBA" id="ARBA00022692"/>
    </source>
</evidence>
<gene>
    <name evidence="9" type="ORF">SAMN05661044_03229</name>
</gene>
<feature type="transmembrane region" description="Helical" evidence="6">
    <location>
        <begin position="382"/>
        <end position="405"/>
    </location>
</feature>
<dbReference type="InterPro" id="IPR003838">
    <property type="entry name" value="ABC3_permease_C"/>
</dbReference>
<evidence type="ECO:0000313" key="10">
    <source>
        <dbReference type="Proteomes" id="UP000199421"/>
    </source>
</evidence>
<evidence type="ECO:0000256" key="5">
    <source>
        <dbReference type="ARBA" id="ARBA00023136"/>
    </source>
</evidence>
<keyword evidence="4 6" id="KW-1133">Transmembrane helix</keyword>
<sequence>MYSAIKIGGFAFSIAACILISLYIIHETDYDNTYPDGDRIYRVVGSFNDKGTIRKGTSFQAPLSKVIQADLPEIEQAGRLLPNALFYGAGSNQVTTENSPVSIHEEGFTYMDQELMDILQLPMIAGERKEALKDPYSLVITKSKAAKYFAGKNPIGKIIYLNGNKAAPYTVKGVIEDFPSTSHLNAFNFLLTLKGVEFYPGEQENWGATNYPIYLKLKKGTNSQQFEKKLTQHVRNKYWIPNLEESGNIRAVQVWGSITLALQPINQIHLYSSDIEDYKQIQQGDIKFVWLFGGIAGFILLIACINFINLSTAKSANRAKEVGLRKVVGSYRKSLIVQFLTESILYSALSFTVGLLLAWLFLPLFNMLAGKDLTFPWMQWQLLPILFVSALIVGLFAGIYPSFYLSGFRPITVLKGQISRGSKNPILRNGLVIFQFVTSIMLIIGTLIINGQMNFILNKKIGFDKDQVIILHGTNTLGDQIKTLKEELQKLPEVKSASVSDYLPVRMEGVKRNGNSFWKEGKTKEDAAASGQFWGIDENYIPTLGMKLVEGRNFSKDLATDSQSVIINQKLAKDLGLKNPIGARITNGNVFTVIGVVADFNFESLKDEMNGLCMALGNSPTMLSIKVNSQDMTSTMQAISAVWKKFSPDQAIRYTFLDEGYANMYADVKRTGNIFTSFAVLAIFIACLGLFGLAAFTTEQRTKEIGIRKVLGASINGIVQLLSKDFIRLVFVAIVIASPIAWWAMNKWLEDFAYKIEIQWWVFAIAGMTAIIIALITVSFQAIKAAVANPTKSLRSE</sequence>
<feature type="transmembrane region" description="Helical" evidence="6">
    <location>
        <begin position="726"/>
        <end position="745"/>
    </location>
</feature>
<dbReference type="InterPro" id="IPR025857">
    <property type="entry name" value="MacB_PCD"/>
</dbReference>
<dbReference type="STRING" id="407022.SAMN05661044_03229"/>
<name>A0A1H7SH15_OLID1</name>
<dbReference type="AlphaFoldDB" id="A0A1H7SH15"/>
<evidence type="ECO:0000256" key="4">
    <source>
        <dbReference type="ARBA" id="ARBA00022989"/>
    </source>
</evidence>
<dbReference type="Pfam" id="PF02687">
    <property type="entry name" value="FtsX"/>
    <property type="match status" value="2"/>
</dbReference>
<evidence type="ECO:0000256" key="1">
    <source>
        <dbReference type="ARBA" id="ARBA00004651"/>
    </source>
</evidence>
<feature type="transmembrane region" description="Helical" evidence="6">
    <location>
        <begin position="335"/>
        <end position="362"/>
    </location>
</feature>
<feature type="transmembrane region" description="Helical" evidence="6">
    <location>
        <begin position="426"/>
        <end position="449"/>
    </location>
</feature>
<evidence type="ECO:0000259" key="8">
    <source>
        <dbReference type="Pfam" id="PF12704"/>
    </source>
</evidence>
<dbReference type="PANTHER" id="PTHR30572">
    <property type="entry name" value="MEMBRANE COMPONENT OF TRANSPORTER-RELATED"/>
    <property type="match status" value="1"/>
</dbReference>
<dbReference type="PANTHER" id="PTHR30572:SF18">
    <property type="entry name" value="ABC-TYPE MACROLIDE FAMILY EXPORT SYSTEM PERMEASE COMPONENT 2"/>
    <property type="match status" value="1"/>
</dbReference>
<dbReference type="GO" id="GO:0022857">
    <property type="term" value="F:transmembrane transporter activity"/>
    <property type="evidence" value="ECO:0007669"/>
    <property type="project" value="TreeGrafter"/>
</dbReference>
<feature type="transmembrane region" description="Helical" evidence="6">
    <location>
        <begin position="674"/>
        <end position="696"/>
    </location>
</feature>
<dbReference type="Pfam" id="PF12704">
    <property type="entry name" value="MacB_PCD"/>
    <property type="match status" value="2"/>
</dbReference>
<evidence type="ECO:0000256" key="2">
    <source>
        <dbReference type="ARBA" id="ARBA00022475"/>
    </source>
</evidence>
<evidence type="ECO:0000313" key="9">
    <source>
        <dbReference type="EMBL" id="SEL71902.1"/>
    </source>
</evidence>
<dbReference type="GO" id="GO:0005886">
    <property type="term" value="C:plasma membrane"/>
    <property type="evidence" value="ECO:0007669"/>
    <property type="project" value="UniProtKB-SubCell"/>
</dbReference>
<feature type="transmembrane region" description="Helical" evidence="6">
    <location>
        <begin position="288"/>
        <end position="310"/>
    </location>
</feature>
<feature type="domain" description="MacB-like periplasmic core" evidence="8">
    <location>
        <begin position="466"/>
        <end position="601"/>
    </location>
</feature>
<dbReference type="RefSeq" id="WP_238383790.1">
    <property type="nucleotide sequence ID" value="NZ_FOAF01000003.1"/>
</dbReference>
<dbReference type="PROSITE" id="PS51257">
    <property type="entry name" value="PROKAR_LIPOPROTEIN"/>
    <property type="match status" value="1"/>
</dbReference>
<evidence type="ECO:0000259" key="7">
    <source>
        <dbReference type="Pfam" id="PF02687"/>
    </source>
</evidence>
<accession>A0A1H7SH15</accession>
<feature type="domain" description="ABC3 transporter permease C-terminal" evidence="7">
    <location>
        <begin position="295"/>
        <end position="406"/>
    </location>
</feature>